<reference evidence="1 2" key="1">
    <citation type="journal article" date="2013" name="PLoS Genet.">
        <title>Genomic mechanisms accounting for the adaptation to parasitism in nematode-trapping fungi.</title>
        <authorList>
            <person name="Meerupati T."/>
            <person name="Andersson K.M."/>
            <person name="Friman E."/>
            <person name="Kumar D."/>
            <person name="Tunlid A."/>
            <person name="Ahren D."/>
        </authorList>
    </citation>
    <scope>NUCLEOTIDE SEQUENCE [LARGE SCALE GENOMIC DNA]</scope>
    <source>
        <strain evidence="1 2">CBS 200.50</strain>
    </source>
</reference>
<dbReference type="AlphaFoldDB" id="S8BA92"/>
<gene>
    <name evidence="1" type="ORF">H072_10429</name>
</gene>
<dbReference type="HOGENOM" id="CLU_025788_0_0_1"/>
<dbReference type="OrthoDB" id="406838at2759"/>
<name>S8BA92_DACHA</name>
<dbReference type="Gene3D" id="3.40.390.10">
    <property type="entry name" value="Collagenase (Catalytic Domain)"/>
    <property type="match status" value="1"/>
</dbReference>
<accession>S8BA92</accession>
<evidence type="ECO:0000313" key="1">
    <source>
        <dbReference type="EMBL" id="EPS36028.1"/>
    </source>
</evidence>
<dbReference type="eggNOG" id="ENOG502RI85">
    <property type="taxonomic scope" value="Eukaryota"/>
</dbReference>
<dbReference type="SUPFAM" id="SSF55486">
    <property type="entry name" value="Metalloproteases ('zincins'), catalytic domain"/>
    <property type="match status" value="1"/>
</dbReference>
<dbReference type="Proteomes" id="UP000015100">
    <property type="component" value="Unassembled WGS sequence"/>
</dbReference>
<organism evidence="1 2">
    <name type="scientific">Dactylellina haptotyla (strain CBS 200.50)</name>
    <name type="common">Nematode-trapping fungus</name>
    <name type="synonym">Monacrosporium haptotylum</name>
    <dbReference type="NCBI Taxonomy" id="1284197"/>
    <lineage>
        <taxon>Eukaryota</taxon>
        <taxon>Fungi</taxon>
        <taxon>Dikarya</taxon>
        <taxon>Ascomycota</taxon>
        <taxon>Pezizomycotina</taxon>
        <taxon>Orbiliomycetes</taxon>
        <taxon>Orbiliales</taxon>
        <taxon>Orbiliaceae</taxon>
        <taxon>Dactylellina</taxon>
    </lineage>
</organism>
<evidence type="ECO:0000313" key="2">
    <source>
        <dbReference type="Proteomes" id="UP000015100"/>
    </source>
</evidence>
<comment type="caution">
    <text evidence="1">The sequence shown here is derived from an EMBL/GenBank/DDBJ whole genome shotgun (WGS) entry which is preliminary data.</text>
</comment>
<dbReference type="EMBL" id="AQGS01000985">
    <property type="protein sequence ID" value="EPS36028.1"/>
    <property type="molecule type" value="Genomic_DNA"/>
</dbReference>
<protein>
    <submittedName>
        <fullName evidence="1">Uncharacterized protein</fullName>
    </submittedName>
</protein>
<dbReference type="InterPro" id="IPR024079">
    <property type="entry name" value="MetalloPept_cat_dom_sf"/>
</dbReference>
<proteinExistence type="predicted"/>
<dbReference type="GO" id="GO:0008237">
    <property type="term" value="F:metallopeptidase activity"/>
    <property type="evidence" value="ECO:0007669"/>
    <property type="project" value="InterPro"/>
</dbReference>
<reference evidence="2" key="2">
    <citation type="submission" date="2013-04" db="EMBL/GenBank/DDBJ databases">
        <title>Genomic mechanisms accounting for the adaptation to parasitism in nematode-trapping fungi.</title>
        <authorList>
            <person name="Ahren D.G."/>
        </authorList>
    </citation>
    <scope>NUCLEOTIDE SEQUENCE [LARGE SCALE GENOMIC DNA]</scope>
    <source>
        <strain evidence="2">CBS 200.50</strain>
    </source>
</reference>
<keyword evidence="2" id="KW-1185">Reference proteome</keyword>
<sequence length="517" mass="56113">MTWMTAPSGYPNPNEYAEGDVVLDKTGAVTGRLKMGRVSDFYRKITVEIDSVTGSEKPLDNGINGIGHEDWSTVFGRVGFDVKVVPSDSNIDEPSGDSWSRVEAHQKMLEKRDSNDVDAEWRYYMLATKLNDDNAFGVMFDNSATDSDNVPRQGLQVSSHVVTSSSPGWGAFKNMRYGTVKGAYLRTALHELGHAFGLLHNDDGFDGEAPVLDNSFMNQTGNAVGRSTAASPFPDNIKWNHADRNLYQLRHWPDVFVRPGGVDFGLASNQNPPISPVDTDKEFEVPDLELTVEPLEGHAEVPLGAPVRINLTLTNKAEIPVTVPADISLKSDYTTGTVTDPTGKTRGFQSLFYFDRAEEPKVLEAGQSTSTSLTLLRGGQGALFPVSGVHKVNIKLSWCTGDGLPLSIVIGSVTVMVTPPLDKSHAAAAHKLLTTPDAHLVLVLGGDYLQDGVEAIKQAIKDKTLRPHFAGTEAKRLLKKAFDRRPDIEGASTLLSDGDAVLSNEEKEKLKKLGATV</sequence>
<dbReference type="OMA" id="WNHADRN"/>